<dbReference type="Proteomes" id="UP000241167">
    <property type="component" value="Unassembled WGS sequence"/>
</dbReference>
<dbReference type="InterPro" id="IPR008258">
    <property type="entry name" value="Transglycosylase_SLT_dom_1"/>
</dbReference>
<comment type="similarity">
    <text evidence="1">Belongs to the transglycosylase Slt family.</text>
</comment>
<feature type="chain" id="PRO_5015148381" evidence="3">
    <location>
        <begin position="22"/>
        <end position="207"/>
    </location>
</feature>
<feature type="domain" description="Transglycosylase SLT" evidence="4">
    <location>
        <begin position="31"/>
        <end position="137"/>
    </location>
</feature>
<reference evidence="5 6" key="1">
    <citation type="submission" date="2018-03" db="EMBL/GenBank/DDBJ databases">
        <title>The draft genome of Sphingosinicella sp. GL-C-18.</title>
        <authorList>
            <person name="Liu L."/>
            <person name="Li L."/>
            <person name="Liang L."/>
            <person name="Zhang X."/>
            <person name="Wang T."/>
        </authorList>
    </citation>
    <scope>NUCLEOTIDE SEQUENCE [LARGE SCALE GENOMIC DNA]</scope>
    <source>
        <strain evidence="5 6">GL-C-18</strain>
    </source>
</reference>
<dbReference type="PANTHER" id="PTHR37423">
    <property type="entry name" value="SOLUBLE LYTIC MUREIN TRANSGLYCOSYLASE-RELATED"/>
    <property type="match status" value="1"/>
</dbReference>
<organism evidence="5 6">
    <name type="scientific">Allosphingosinicella deserti</name>
    <dbReference type="NCBI Taxonomy" id="2116704"/>
    <lineage>
        <taxon>Bacteria</taxon>
        <taxon>Pseudomonadati</taxon>
        <taxon>Pseudomonadota</taxon>
        <taxon>Alphaproteobacteria</taxon>
        <taxon>Sphingomonadales</taxon>
        <taxon>Sphingomonadaceae</taxon>
        <taxon>Allosphingosinicella</taxon>
    </lineage>
</organism>
<comment type="similarity">
    <text evidence="2">Belongs to the virb1 family.</text>
</comment>
<protein>
    <submittedName>
        <fullName evidence="5">Lytic transglycosylase domain-containing protein</fullName>
    </submittedName>
</protein>
<proteinExistence type="inferred from homology"/>
<keyword evidence="6" id="KW-1185">Reference proteome</keyword>
<feature type="signal peptide" evidence="3">
    <location>
        <begin position="1"/>
        <end position="21"/>
    </location>
</feature>
<gene>
    <name evidence="5" type="ORF">C7I55_27295</name>
</gene>
<dbReference type="Gene3D" id="1.10.530.10">
    <property type="match status" value="1"/>
</dbReference>
<accession>A0A2P7QE36</accession>
<dbReference type="SUPFAM" id="SSF53955">
    <property type="entry name" value="Lysozyme-like"/>
    <property type="match status" value="1"/>
</dbReference>
<evidence type="ECO:0000313" key="5">
    <source>
        <dbReference type="EMBL" id="PSJ36230.1"/>
    </source>
</evidence>
<dbReference type="PANTHER" id="PTHR37423:SF2">
    <property type="entry name" value="MEMBRANE-BOUND LYTIC MUREIN TRANSGLYCOSYLASE C"/>
    <property type="match status" value="1"/>
</dbReference>
<dbReference type="Pfam" id="PF01464">
    <property type="entry name" value="SLT"/>
    <property type="match status" value="1"/>
</dbReference>
<keyword evidence="3" id="KW-0732">Signal</keyword>
<name>A0A2P7QE36_9SPHN</name>
<dbReference type="InterPro" id="IPR023346">
    <property type="entry name" value="Lysozyme-like_dom_sf"/>
</dbReference>
<evidence type="ECO:0000313" key="6">
    <source>
        <dbReference type="Proteomes" id="UP000241167"/>
    </source>
</evidence>
<evidence type="ECO:0000256" key="3">
    <source>
        <dbReference type="SAM" id="SignalP"/>
    </source>
</evidence>
<dbReference type="RefSeq" id="WP_106516223.1">
    <property type="nucleotide sequence ID" value="NZ_PXYI01000017.1"/>
</dbReference>
<comment type="caution">
    <text evidence="5">The sequence shown here is derived from an EMBL/GenBank/DDBJ whole genome shotgun (WGS) entry which is preliminary data.</text>
</comment>
<dbReference type="EMBL" id="PXYI01000017">
    <property type="protein sequence ID" value="PSJ36230.1"/>
    <property type="molecule type" value="Genomic_DNA"/>
</dbReference>
<evidence type="ECO:0000256" key="2">
    <source>
        <dbReference type="ARBA" id="ARBA00009387"/>
    </source>
</evidence>
<sequence length="207" mass="22503">MGRLRPILAAACLAAATPASGTPLDRWAPHISEAAARFGVPEAWIRRLIAAESGGRTMFEGRPITSRAGAMGLMQLMPETWKETRRHLRLGTDPHDPRDNILAGTFYLKMMYERFGYPGLFAAYNAGPARYARHVARGERLPGETIAYVAAVTGSENIGVPTARMRRDIFVVRRADGDEGIGAVAVTGEARSEGLFVSLSTVSTPRY</sequence>
<dbReference type="AlphaFoldDB" id="A0A2P7QE36"/>
<evidence type="ECO:0000259" key="4">
    <source>
        <dbReference type="Pfam" id="PF01464"/>
    </source>
</evidence>
<dbReference type="OrthoDB" id="9801695at2"/>
<evidence type="ECO:0000256" key="1">
    <source>
        <dbReference type="ARBA" id="ARBA00007734"/>
    </source>
</evidence>
<dbReference type="CDD" id="cd00254">
    <property type="entry name" value="LT-like"/>
    <property type="match status" value="1"/>
</dbReference>